<dbReference type="Proteomes" id="UP000190395">
    <property type="component" value="Unassembled WGS sequence"/>
</dbReference>
<dbReference type="STRING" id="225004.SAMN02745152_01521"/>
<evidence type="ECO:0000313" key="2">
    <source>
        <dbReference type="EMBL" id="SJZ88914.1"/>
    </source>
</evidence>
<reference evidence="2 3" key="1">
    <citation type="submission" date="2017-02" db="EMBL/GenBank/DDBJ databases">
        <authorList>
            <person name="Peterson S.W."/>
        </authorList>
    </citation>
    <scope>NUCLEOTIDE SEQUENCE [LARGE SCALE GENOMIC DNA]</scope>
    <source>
        <strain evidence="2 3">ATCC BAA-909</strain>
    </source>
</reference>
<keyword evidence="3" id="KW-1185">Reference proteome</keyword>
<dbReference type="OrthoDB" id="9778383at2"/>
<dbReference type="GeneID" id="303367753"/>
<dbReference type="SUPFAM" id="SSF56801">
    <property type="entry name" value="Acetyl-CoA synthetase-like"/>
    <property type="match status" value="1"/>
</dbReference>
<dbReference type="Pfam" id="PF00501">
    <property type="entry name" value="AMP-binding"/>
    <property type="match status" value="1"/>
</dbReference>
<proteinExistence type="predicted"/>
<dbReference type="InterPro" id="IPR042099">
    <property type="entry name" value="ANL_N_sf"/>
</dbReference>
<dbReference type="GO" id="GO:0031177">
    <property type="term" value="F:phosphopantetheine binding"/>
    <property type="evidence" value="ECO:0007669"/>
    <property type="project" value="TreeGrafter"/>
</dbReference>
<dbReference type="GO" id="GO:0005737">
    <property type="term" value="C:cytoplasm"/>
    <property type="evidence" value="ECO:0007669"/>
    <property type="project" value="TreeGrafter"/>
</dbReference>
<evidence type="ECO:0000313" key="3">
    <source>
        <dbReference type="Proteomes" id="UP000190395"/>
    </source>
</evidence>
<accession>A0A1T4PBM4</accession>
<feature type="domain" description="AMP-dependent synthetase/ligase" evidence="1">
    <location>
        <begin position="9"/>
        <end position="365"/>
    </location>
</feature>
<dbReference type="PANTHER" id="PTHR45527:SF1">
    <property type="entry name" value="FATTY ACID SYNTHASE"/>
    <property type="match status" value="1"/>
</dbReference>
<dbReference type="Gene3D" id="3.30.300.30">
    <property type="match status" value="1"/>
</dbReference>
<dbReference type="InterPro" id="IPR000873">
    <property type="entry name" value="AMP-dep_synth/lig_dom"/>
</dbReference>
<dbReference type="RefSeq" id="WP_078931252.1">
    <property type="nucleotide sequence ID" value="NZ_FUXC01000008.1"/>
</dbReference>
<sequence length="503" mass="57125">MKFSILDYLEETAKKYPDKTAFADTKTSITWKELVLKARALSTILSAKFEAGTAIPIMIDKSVKTVEYFFAALYSGCFYSYFDATFPDSRIDSMIQTLQVKNIIADSRFEKKLSNLNIQALFVDDIEKQAEKNKAKYNDSRRKEIIDTDAVYANFTSGSTGVPKAVIVSHRSVIDFISCFTELFEITANDNIANQAPFDFDVSVKDIFSAVFTGATVHLVPKLFFSFPTKLLDYLIEREITTLIWAVSALCIISTLNGFEYKIPSKINKILFSGEVMPCKQLEIWMKNIPEAQYINLYGPTEITCNCSYYKIPKGVFPPPEKLPIGIPFPNERILLLDENNKLVTEPETEAELCVSGTCVALGYYNSIKTEEVFVQNPLQKAKFERIYRTGDLAKYGNDGLLYYVGRKDTQIKHMGHRIELGEIEGKITKHSNITRSCCVFTKNKISAFYTGKQTEKKDIVSMLKMTLPTYMIPGDFIYIDEFPLTKNGKIDKRKLIEKISNL</sequence>
<dbReference type="InterPro" id="IPR045851">
    <property type="entry name" value="AMP-bd_C_sf"/>
</dbReference>
<dbReference type="EMBL" id="FUXC01000008">
    <property type="protein sequence ID" value="SJZ88914.1"/>
    <property type="molecule type" value="Genomic_DNA"/>
</dbReference>
<dbReference type="PANTHER" id="PTHR45527">
    <property type="entry name" value="NONRIBOSOMAL PEPTIDE SYNTHETASE"/>
    <property type="match status" value="1"/>
</dbReference>
<organism evidence="2 3">
    <name type="scientific">Treponema berlinense</name>
    <dbReference type="NCBI Taxonomy" id="225004"/>
    <lineage>
        <taxon>Bacteria</taxon>
        <taxon>Pseudomonadati</taxon>
        <taxon>Spirochaetota</taxon>
        <taxon>Spirochaetia</taxon>
        <taxon>Spirochaetales</taxon>
        <taxon>Treponemataceae</taxon>
        <taxon>Treponema</taxon>
    </lineage>
</organism>
<dbReference type="GO" id="GO:0043041">
    <property type="term" value="P:amino acid activation for nonribosomal peptide biosynthetic process"/>
    <property type="evidence" value="ECO:0007669"/>
    <property type="project" value="TreeGrafter"/>
</dbReference>
<dbReference type="Gene3D" id="3.40.50.12780">
    <property type="entry name" value="N-terminal domain of ligase-like"/>
    <property type="match status" value="1"/>
</dbReference>
<name>A0A1T4PBM4_9SPIR</name>
<protein>
    <submittedName>
        <fullName evidence="2">Amino acid adenylation domain-containing protein</fullName>
    </submittedName>
</protein>
<dbReference type="AlphaFoldDB" id="A0A1T4PBM4"/>
<dbReference type="GO" id="GO:0044550">
    <property type="term" value="P:secondary metabolite biosynthetic process"/>
    <property type="evidence" value="ECO:0007669"/>
    <property type="project" value="TreeGrafter"/>
</dbReference>
<gene>
    <name evidence="2" type="ORF">SAMN02745152_01521</name>
</gene>
<evidence type="ECO:0000259" key="1">
    <source>
        <dbReference type="Pfam" id="PF00501"/>
    </source>
</evidence>